<dbReference type="InterPro" id="IPR021133">
    <property type="entry name" value="HEAT_type_2"/>
</dbReference>
<dbReference type="PROSITE" id="PS51194">
    <property type="entry name" value="HELICASE_CTER"/>
    <property type="match status" value="1"/>
</dbReference>
<dbReference type="InterPro" id="IPR011989">
    <property type="entry name" value="ARM-like"/>
</dbReference>
<dbReference type="InterPro" id="IPR044972">
    <property type="entry name" value="Mot1"/>
</dbReference>
<dbReference type="SMART" id="SM00324">
    <property type="entry name" value="RhoGAP"/>
    <property type="match status" value="1"/>
</dbReference>
<dbReference type="Gene3D" id="3.40.50.300">
    <property type="entry name" value="P-loop containing nucleotide triphosphate hydrolases"/>
    <property type="match status" value="1"/>
</dbReference>
<feature type="region of interest" description="Disordered" evidence="5">
    <location>
        <begin position="1"/>
        <end position="36"/>
    </location>
</feature>
<dbReference type="InterPro" id="IPR022707">
    <property type="entry name" value="Mot1_central_dom"/>
</dbReference>
<dbReference type="GO" id="GO:0005524">
    <property type="term" value="F:ATP binding"/>
    <property type="evidence" value="ECO:0007669"/>
    <property type="project" value="InterPro"/>
</dbReference>
<dbReference type="InterPro" id="IPR027417">
    <property type="entry name" value="P-loop_NTPase"/>
</dbReference>
<dbReference type="InterPro" id="IPR049730">
    <property type="entry name" value="SNF2/RAD54-like_C"/>
</dbReference>
<reference evidence="11" key="1">
    <citation type="submission" date="2016-11" db="UniProtKB">
        <authorList>
            <consortium name="WormBaseParasite"/>
        </authorList>
    </citation>
    <scope>IDENTIFICATION</scope>
</reference>
<dbReference type="InterPro" id="IPR014001">
    <property type="entry name" value="Helicase_ATP-bd"/>
</dbReference>
<feature type="region of interest" description="Disordered" evidence="5">
    <location>
        <begin position="107"/>
        <end position="169"/>
    </location>
</feature>
<feature type="region of interest" description="Disordered" evidence="5">
    <location>
        <begin position="827"/>
        <end position="855"/>
    </location>
</feature>
<feature type="repeat" description="HEAT" evidence="4">
    <location>
        <begin position="1725"/>
        <end position="1761"/>
    </location>
</feature>
<feature type="compositionally biased region" description="Low complexity" evidence="5">
    <location>
        <begin position="147"/>
        <end position="169"/>
    </location>
</feature>
<dbReference type="GO" id="GO:0017025">
    <property type="term" value="F:TBP-class protein binding"/>
    <property type="evidence" value="ECO:0007669"/>
    <property type="project" value="InterPro"/>
</dbReference>
<dbReference type="PANTHER" id="PTHR36498:SF1">
    <property type="entry name" value="TATA-BINDING PROTEIN-ASSOCIATED FACTOR 172"/>
    <property type="match status" value="1"/>
</dbReference>
<dbReference type="SUPFAM" id="SSF52540">
    <property type="entry name" value="P-loop containing nucleoside triphosphate hydrolases"/>
    <property type="match status" value="2"/>
</dbReference>
<protein>
    <submittedName>
        <fullName evidence="11">Rho-GAP domain-containing protein</fullName>
    </submittedName>
</protein>
<evidence type="ECO:0000256" key="4">
    <source>
        <dbReference type="PROSITE-ProRule" id="PRU00103"/>
    </source>
</evidence>
<feature type="compositionally biased region" description="Basic and acidic residues" evidence="5">
    <location>
        <begin position="784"/>
        <end position="796"/>
    </location>
</feature>
<feature type="domain" description="Helicase C-terminal" evidence="9">
    <location>
        <begin position="2135"/>
        <end position="2289"/>
    </location>
</feature>
<dbReference type="InterPro" id="IPR038718">
    <property type="entry name" value="SNF2-like_sf"/>
</dbReference>
<dbReference type="GO" id="GO:0007165">
    <property type="term" value="P:signal transduction"/>
    <property type="evidence" value="ECO:0007669"/>
    <property type="project" value="InterPro"/>
</dbReference>
<feature type="compositionally biased region" description="Pro residues" evidence="5">
    <location>
        <begin position="133"/>
        <end position="146"/>
    </location>
</feature>
<dbReference type="PANTHER" id="PTHR36498">
    <property type="entry name" value="TATA-BINDING PROTEIN-ASSOCIATED FACTOR 172"/>
    <property type="match status" value="1"/>
</dbReference>
<dbReference type="InterPro" id="IPR000330">
    <property type="entry name" value="SNF2_N"/>
</dbReference>
<evidence type="ECO:0000313" key="10">
    <source>
        <dbReference type="Proteomes" id="UP000095280"/>
    </source>
</evidence>
<organism evidence="10 11">
    <name type="scientific">Macrostomum lignano</name>
    <dbReference type="NCBI Taxonomy" id="282301"/>
    <lineage>
        <taxon>Eukaryota</taxon>
        <taxon>Metazoa</taxon>
        <taxon>Spiralia</taxon>
        <taxon>Lophotrochozoa</taxon>
        <taxon>Platyhelminthes</taxon>
        <taxon>Rhabditophora</taxon>
        <taxon>Macrostomorpha</taxon>
        <taxon>Macrostomida</taxon>
        <taxon>Macrostomidae</taxon>
        <taxon>Macrostomum</taxon>
    </lineage>
</organism>
<evidence type="ECO:0000259" key="8">
    <source>
        <dbReference type="PROSITE" id="PS51192"/>
    </source>
</evidence>
<dbReference type="InterPro" id="IPR008936">
    <property type="entry name" value="Rho_GTPase_activation_prot"/>
</dbReference>
<dbReference type="Pfam" id="PF00784">
    <property type="entry name" value="MyTH4"/>
    <property type="match status" value="1"/>
</dbReference>
<evidence type="ECO:0000259" key="6">
    <source>
        <dbReference type="PROSITE" id="PS50238"/>
    </source>
</evidence>
<dbReference type="PROSITE" id="PS50238">
    <property type="entry name" value="RHOGAP"/>
    <property type="match status" value="1"/>
</dbReference>
<dbReference type="SMART" id="SM00487">
    <property type="entry name" value="DEXDc"/>
    <property type="match status" value="1"/>
</dbReference>
<dbReference type="InterPro" id="IPR000198">
    <property type="entry name" value="RhoGAP_dom"/>
</dbReference>
<feature type="domain" description="Rho-GAP" evidence="6">
    <location>
        <begin position="377"/>
        <end position="575"/>
    </location>
</feature>
<dbReference type="GO" id="GO:0016887">
    <property type="term" value="F:ATP hydrolysis activity"/>
    <property type="evidence" value="ECO:0007669"/>
    <property type="project" value="InterPro"/>
</dbReference>
<dbReference type="GO" id="GO:0003677">
    <property type="term" value="F:DNA binding"/>
    <property type="evidence" value="ECO:0007669"/>
    <property type="project" value="UniProtKB-KW"/>
</dbReference>
<keyword evidence="2" id="KW-0547">Nucleotide-binding</keyword>
<evidence type="ECO:0000259" key="9">
    <source>
        <dbReference type="PROSITE" id="PS51194"/>
    </source>
</evidence>
<accession>A0A1I8HK96</accession>
<dbReference type="Pfam" id="PF12054">
    <property type="entry name" value="DUF3535"/>
    <property type="match status" value="1"/>
</dbReference>
<feature type="domain" description="Helicase ATP-binding" evidence="8">
    <location>
        <begin position="1816"/>
        <end position="2001"/>
    </location>
</feature>
<dbReference type="Gene3D" id="1.25.10.10">
    <property type="entry name" value="Leucine-rich Repeat Variant"/>
    <property type="match status" value="2"/>
</dbReference>
<dbReference type="SUPFAM" id="SSF48350">
    <property type="entry name" value="GTPase activation domain, GAP"/>
    <property type="match status" value="1"/>
</dbReference>
<dbReference type="Gene3D" id="3.40.50.10810">
    <property type="entry name" value="Tandem AAA-ATPase domain"/>
    <property type="match status" value="1"/>
</dbReference>
<dbReference type="WBParaSite" id="maker-uti_cns_0006739-snap-gene-0.2-mRNA-1">
    <property type="protein sequence ID" value="maker-uti_cns_0006739-snap-gene-0.2-mRNA-1"/>
    <property type="gene ID" value="maker-uti_cns_0006739-snap-gene-0.2"/>
</dbReference>
<dbReference type="PROSITE" id="PS51016">
    <property type="entry name" value="MYTH4"/>
    <property type="match status" value="1"/>
</dbReference>
<evidence type="ECO:0000313" key="11">
    <source>
        <dbReference type="WBParaSite" id="maker-uti_cns_0006739-snap-gene-0.2-mRNA-1"/>
    </source>
</evidence>
<name>A0A1I8HK96_9PLAT</name>
<evidence type="ECO:0000256" key="2">
    <source>
        <dbReference type="ARBA" id="ARBA00022806"/>
    </source>
</evidence>
<dbReference type="InterPro" id="IPR001650">
    <property type="entry name" value="Helicase_C-like"/>
</dbReference>
<dbReference type="GO" id="GO:0005856">
    <property type="term" value="C:cytoskeleton"/>
    <property type="evidence" value="ECO:0007669"/>
    <property type="project" value="InterPro"/>
</dbReference>
<keyword evidence="1" id="KW-0378">Hydrolase</keyword>
<feature type="compositionally biased region" description="Low complexity" evidence="5">
    <location>
        <begin position="1"/>
        <end position="16"/>
    </location>
</feature>
<sequence>RYPSHHSVQSSWSSGHGTLQRIGCPSGSPLTARQQQQQAAGLSGIVGTAGAAASSAATSAASAAVQSEASIDSGCGLMLLHCDTNNSSVAMQHHQQLHYPTAQQALFQQHHKHPTASSWEPDQGYASARRLPQPQPPPPPPPPPQPQAASSMAVAAAASPSIVHSPSSPAAIPPGWSLTLFRKEHNAARLLSWTAKGDDLSKPLLASTDRALRKSARSQFKLIQGYMGDRSSNKLARLAPPMQLAQELVAACLRTVGLRDETLMQLAKQVTNNPGCDSLLHGWELLAVCLGFFPPSPAFAPYLEGFLLRHIEDVAAAASAGGAGDSASRRMRDCALACHRRLRRGLGLGPRKGNLQPGLDEIGVSLRTIATPGLFGSTLEQLMQQQRQRCAGDQLSQQQQLPWILLALCDAIVRLDGLRTEGIFRVPGDTDALNAARVQLELQWDADAARRCLACPCVAASLLKLWLRELPDPLIPTSLHRRALEAHESPVLAAQFIRQLPQLHRLVLTHLLAFLRQFTAPHVVASTRMDANSIALVMAPNLFPAPTLAAASAFDNARREAAFLRLLLLHLPLDAPVAPPPPPPPPPVAEASVANEDNDDVYLDDVASDDLDVKSGSKVSFKCELDRLYHLLESGGQQQAVRKSAAVQIGELARSMPHEAPQLLQRLAKLLRSRSWDTRVAAGQAVLAISAALAGPDGNSRPPACQRVRPPTSDSLLLQFEELDFAKIVDRASLEQRLGLDERVSSHLGGSRQLAGIEDDDLRLVGSSGKVYSTMSVESAVEFVRQDSRSRKRPAESEEDSASADAAAADSAAGAVKFVKLESIEEEDQGDDQKVKLETEEAEVKQSDSVSEKNQPEEDWVFAEFANSLVRDMWHQEWEVRHGVAVGLRELLRHHRRWLGRRPCQRDDDEESHHQRCVEDLSLRLLCTLALDQLSDFVSDEVIAPVRETCGQVLGLLSTELTQHQLGCVVSSLLCLSRQPHWMISYGGLLGIKYILASRPRDAADLLPRVYSEIFNHIAAAKDDDVMASALSALVPVSTELCNSLPDRLPQLVSTLWDLLARMDDLSPATNTILSLLTALQAGGVSPDQFTEAQLSNQLQTLLPFLYDSLRSVRETAGRAVAAFASAGCACGRLPPACLAAVLRHLYQRCLLEELPETRSAVRASLLKLLDDLSDKVGQLAEALLVAENLTEMLALATQPSRQEFLEDDPFSAADPAAPPATPGVILGRLATFESRRSGSVGGGSSSSSGGGGGGGGGGLYIGGSSSLSDSVERREAVVLEARLFALEMLSSMCSAALRPAAAATAASAERGKLLAEKIRQLTGCYLVSKLATHRFVAGLFCSGLSEVSAAISGDESNSVRQGLLRCLTEVVYFEESLLHFKQMQLDCRLLLGELKEAGASAALPNIGPVLSLEACKTLVGPAAAKLTAELRDRVAAQLSAASVSVDKCSALIGLLNMRVQSSLAAALCLLVADLPDRVSPVIKPLMDSLRAEENARLQRLSADALAQALLLLSAKPSGEAVADKIIKNLSAYLRADTALPTVAKEEIVAIATMQQHQPEAVPLETRGGQLAFQAVCRLFGHRLATGLPALWRLLLEFPAAALADFDSLDSAGVSSLLTSLMALEICCDHLDSGAFDQLSSVLLPLCRRHPGPLSSADPRLRHAAARLVSAWCRRSEEARSPGVHLCLDWLSHSEPACRLGAAELSFILVRDLELLILPYLALLLLPCLGRMSDQNASVRSASAKTFGRLLRLLPLEATQSGASAALTPELVARRDAERGFIDCLLHPSRAAAYSAPVAVKAQLRSYQQEGVNWLVFLRRYGLNGVLADDLGLGKTLMTICALAGEHRERLDCFQASNKAADRPLPSLVVCPATLTGHWQYEMEKFISDDAAQPLVVNGNRQTRRALIEKFVKTHKRSPEKSGCTILITSFDAVRKDAELFGEVAWNYCILDEGHIIKNPKSKLSLAVKSLRCQHRLVLTGTPIQNGVHELWAIFDFLMPGYLGTESEFSTAFAKPIQGSRDVKAGTEDQTKGTLALEALHRQTLPFMLRRLKEDAQLYEKFCRNSHLGTGDSDSGDNRQHIFQALHFLRKICNHPALVLGSSPQQQQQHKNVATVENSGKFLALRQLLSDIGITGDSRLGVVSQHRVLLFAQTKATLDLVEKLVFKDSDMQHLRLDGSVPAADRHSLVQKFNSDPSIDALLLTTSVGGLGLNLTGADTVIFVDHDWNPMRDLQAMDRAHRIGQTRAVSVYRLLTRDTIEEKIMKYQKFKTAVANSVVNADNASVESLGTEQLLDLFEFSSGSAASGKSAADSRDSASRQRAKQAMSKTLGSVLSSMPATSASGASAAEAELTVDYEEEFDMSQFVQLLS</sequence>
<proteinExistence type="predicted"/>
<dbReference type="Pfam" id="PF00271">
    <property type="entry name" value="Helicase_C"/>
    <property type="match status" value="1"/>
</dbReference>
<feature type="region of interest" description="Disordered" evidence="5">
    <location>
        <begin position="2303"/>
        <end position="2330"/>
    </location>
</feature>
<dbReference type="GO" id="GO:0004386">
    <property type="term" value="F:helicase activity"/>
    <property type="evidence" value="ECO:0007669"/>
    <property type="project" value="UniProtKB-KW"/>
</dbReference>
<dbReference type="Proteomes" id="UP000095280">
    <property type="component" value="Unplaced"/>
</dbReference>
<dbReference type="Gene3D" id="1.10.555.10">
    <property type="entry name" value="Rho GTPase activation protein"/>
    <property type="match status" value="1"/>
</dbReference>
<dbReference type="SMART" id="SM00490">
    <property type="entry name" value="HELICc"/>
    <property type="match status" value="1"/>
</dbReference>
<feature type="region of interest" description="Disordered" evidence="5">
    <location>
        <begin position="784"/>
        <end position="808"/>
    </location>
</feature>
<feature type="domain" description="MyTH4" evidence="7">
    <location>
        <begin position="195"/>
        <end position="366"/>
    </location>
</feature>
<dbReference type="InterPro" id="IPR000857">
    <property type="entry name" value="MyTH4_dom"/>
</dbReference>
<dbReference type="InterPro" id="IPR016024">
    <property type="entry name" value="ARM-type_fold"/>
</dbReference>
<dbReference type="SMART" id="SM00139">
    <property type="entry name" value="MyTH4"/>
    <property type="match status" value="1"/>
</dbReference>
<dbReference type="PROSITE" id="PS50077">
    <property type="entry name" value="HEAT_REPEAT"/>
    <property type="match status" value="1"/>
</dbReference>
<evidence type="ECO:0000256" key="3">
    <source>
        <dbReference type="ARBA" id="ARBA00023125"/>
    </source>
</evidence>
<dbReference type="PROSITE" id="PS51192">
    <property type="entry name" value="HELICASE_ATP_BIND_1"/>
    <property type="match status" value="1"/>
</dbReference>
<keyword evidence="3" id="KW-0238">DNA-binding</keyword>
<keyword evidence="2" id="KW-0347">Helicase</keyword>
<feature type="compositionally biased region" description="Basic and acidic residues" evidence="5">
    <location>
        <begin position="831"/>
        <end position="855"/>
    </location>
</feature>
<keyword evidence="2" id="KW-0067">ATP-binding</keyword>
<dbReference type="InterPro" id="IPR038185">
    <property type="entry name" value="MyTH4_dom_sf"/>
</dbReference>
<dbReference type="Pfam" id="PF00176">
    <property type="entry name" value="SNF2-rel_dom"/>
    <property type="match status" value="1"/>
</dbReference>
<evidence type="ECO:0000256" key="5">
    <source>
        <dbReference type="SAM" id="MobiDB-lite"/>
    </source>
</evidence>
<dbReference type="Pfam" id="PF00620">
    <property type="entry name" value="RhoGAP"/>
    <property type="match status" value="1"/>
</dbReference>
<dbReference type="SUPFAM" id="SSF48371">
    <property type="entry name" value="ARM repeat"/>
    <property type="match status" value="1"/>
</dbReference>
<keyword evidence="10" id="KW-1185">Reference proteome</keyword>
<dbReference type="Gene3D" id="1.25.40.530">
    <property type="entry name" value="MyTH4 domain"/>
    <property type="match status" value="1"/>
</dbReference>
<evidence type="ECO:0000259" key="7">
    <source>
        <dbReference type="PROSITE" id="PS51016"/>
    </source>
</evidence>
<evidence type="ECO:0000256" key="1">
    <source>
        <dbReference type="ARBA" id="ARBA00022801"/>
    </source>
</evidence>
<dbReference type="CDD" id="cd18793">
    <property type="entry name" value="SF2_C_SNF"/>
    <property type="match status" value="1"/>
</dbReference>